<accession>A0A366EBH2</accession>
<evidence type="ECO:0000256" key="7">
    <source>
        <dbReference type="ARBA" id="ARBA00023136"/>
    </source>
</evidence>
<feature type="transmembrane region" description="Helical" evidence="8">
    <location>
        <begin position="189"/>
        <end position="210"/>
    </location>
</feature>
<dbReference type="OrthoDB" id="2661055at2"/>
<keyword evidence="6 8" id="KW-1133">Transmembrane helix</keyword>
<dbReference type="NCBIfam" id="TIGR00912">
    <property type="entry name" value="2A0309"/>
    <property type="match status" value="1"/>
</dbReference>
<evidence type="ECO:0000313" key="10">
    <source>
        <dbReference type="Proteomes" id="UP000252254"/>
    </source>
</evidence>
<keyword evidence="10" id="KW-1185">Reference proteome</keyword>
<evidence type="ECO:0000256" key="1">
    <source>
        <dbReference type="ARBA" id="ARBA00004141"/>
    </source>
</evidence>
<organism evidence="9 10">
    <name type="scientific">Paraliobacillus ryukyuensis</name>
    <dbReference type="NCBI Taxonomy" id="200904"/>
    <lineage>
        <taxon>Bacteria</taxon>
        <taxon>Bacillati</taxon>
        <taxon>Bacillota</taxon>
        <taxon>Bacilli</taxon>
        <taxon>Bacillales</taxon>
        <taxon>Bacillaceae</taxon>
        <taxon>Paraliobacillus</taxon>
    </lineage>
</organism>
<dbReference type="GO" id="GO:0009847">
    <property type="term" value="P:spore germination"/>
    <property type="evidence" value="ECO:0007669"/>
    <property type="project" value="InterPro"/>
</dbReference>
<dbReference type="PANTHER" id="PTHR34975:SF2">
    <property type="entry name" value="SPORE GERMINATION PROTEIN A2"/>
    <property type="match status" value="1"/>
</dbReference>
<sequence>MQKQDIKITTLQQATVLINSTIGISVLSLPRLGAKEIGTGTMLLTLIVLIILFLFVILFAILGRRHANQTLIEYGNTLLGKPINFIFGILLVLQFLVLTALILREFAELMAVALLRETPLYVIMLIMLITVMLSIKKEFIVFGYTHMYYFPYILVPGILLIMLLFPKIHYYNLLPVLGNHFSITNMTDVGTNMLTLPFFQIGLFTILIVIPRMKKPKKALKSSILAWVTASFIIMSIIVITFGYLGSDIIKDEVWPVLTLSKSATIPLPPLQRLDVIFVVFWIITGYTTIFTGYFIANELCCMLVNIDEKKRHVAILFVPVVFTIALIPKNHLILYEWMFLIGKYSFIFTASYPILLLIISLFKYGWYARRHEQ</sequence>
<keyword evidence="4" id="KW-0309">Germination</keyword>
<evidence type="ECO:0000256" key="6">
    <source>
        <dbReference type="ARBA" id="ARBA00022989"/>
    </source>
</evidence>
<dbReference type="GO" id="GO:0016020">
    <property type="term" value="C:membrane"/>
    <property type="evidence" value="ECO:0007669"/>
    <property type="project" value="UniProtKB-SubCell"/>
</dbReference>
<evidence type="ECO:0000256" key="2">
    <source>
        <dbReference type="ARBA" id="ARBA00007998"/>
    </source>
</evidence>
<dbReference type="Pfam" id="PF03845">
    <property type="entry name" value="Spore_permease"/>
    <property type="match status" value="1"/>
</dbReference>
<dbReference type="Proteomes" id="UP000252254">
    <property type="component" value="Unassembled WGS sequence"/>
</dbReference>
<keyword evidence="3" id="KW-0813">Transport</keyword>
<evidence type="ECO:0000256" key="4">
    <source>
        <dbReference type="ARBA" id="ARBA00022544"/>
    </source>
</evidence>
<dbReference type="AlphaFoldDB" id="A0A366EBH2"/>
<gene>
    <name evidence="9" type="ORF">DES48_10358</name>
</gene>
<feature type="transmembrane region" description="Helical" evidence="8">
    <location>
        <begin position="83"/>
        <end position="103"/>
    </location>
</feature>
<evidence type="ECO:0000256" key="8">
    <source>
        <dbReference type="SAM" id="Phobius"/>
    </source>
</evidence>
<comment type="caution">
    <text evidence="9">The sequence shown here is derived from an EMBL/GenBank/DDBJ whole genome shotgun (WGS) entry which is preliminary data.</text>
</comment>
<dbReference type="Gene3D" id="1.20.1740.10">
    <property type="entry name" value="Amino acid/polyamine transporter I"/>
    <property type="match status" value="1"/>
</dbReference>
<feature type="transmembrane region" description="Helical" evidence="8">
    <location>
        <begin position="347"/>
        <end position="367"/>
    </location>
</feature>
<evidence type="ECO:0000256" key="3">
    <source>
        <dbReference type="ARBA" id="ARBA00022448"/>
    </source>
</evidence>
<feature type="transmembrane region" description="Helical" evidence="8">
    <location>
        <begin position="222"/>
        <end position="245"/>
    </location>
</feature>
<feature type="transmembrane region" description="Helical" evidence="8">
    <location>
        <begin position="316"/>
        <end position="335"/>
    </location>
</feature>
<protein>
    <submittedName>
        <fullName evidence="9">Spore germination protein</fullName>
    </submittedName>
</protein>
<dbReference type="EMBL" id="QNRI01000003">
    <property type="protein sequence ID" value="RBO99733.1"/>
    <property type="molecule type" value="Genomic_DNA"/>
</dbReference>
<feature type="transmembrane region" description="Helical" evidence="8">
    <location>
        <begin position="12"/>
        <end position="30"/>
    </location>
</feature>
<comment type="subcellular location">
    <subcellularLocation>
        <location evidence="1">Membrane</location>
        <topology evidence="1">Multi-pass membrane protein</topology>
    </subcellularLocation>
</comment>
<feature type="transmembrane region" description="Helical" evidence="8">
    <location>
        <begin position="276"/>
        <end position="296"/>
    </location>
</feature>
<feature type="transmembrane region" description="Helical" evidence="8">
    <location>
        <begin position="42"/>
        <end position="62"/>
    </location>
</feature>
<dbReference type="STRING" id="200904.GCA_900168775_03314"/>
<keyword evidence="7 8" id="KW-0472">Membrane</keyword>
<dbReference type="RefSeq" id="WP_113867824.1">
    <property type="nucleotide sequence ID" value="NZ_BAABQN010000011.1"/>
</dbReference>
<evidence type="ECO:0000256" key="5">
    <source>
        <dbReference type="ARBA" id="ARBA00022692"/>
    </source>
</evidence>
<proteinExistence type="inferred from homology"/>
<feature type="transmembrane region" description="Helical" evidence="8">
    <location>
        <begin position="147"/>
        <end position="169"/>
    </location>
</feature>
<name>A0A366EBH2_9BACI</name>
<evidence type="ECO:0000313" key="9">
    <source>
        <dbReference type="EMBL" id="RBO99733.1"/>
    </source>
</evidence>
<dbReference type="PANTHER" id="PTHR34975">
    <property type="entry name" value="SPORE GERMINATION PROTEIN A2"/>
    <property type="match status" value="1"/>
</dbReference>
<reference evidence="9 10" key="1">
    <citation type="submission" date="2018-06" db="EMBL/GenBank/DDBJ databases">
        <title>Genomic Encyclopedia of Type Strains, Phase IV (KMG-IV): sequencing the most valuable type-strain genomes for metagenomic binning, comparative biology and taxonomic classification.</title>
        <authorList>
            <person name="Goeker M."/>
        </authorList>
    </citation>
    <scope>NUCLEOTIDE SEQUENCE [LARGE SCALE GENOMIC DNA]</scope>
    <source>
        <strain evidence="9 10">DSM 15140</strain>
    </source>
</reference>
<feature type="transmembrane region" description="Helical" evidence="8">
    <location>
        <begin position="118"/>
        <end position="135"/>
    </location>
</feature>
<keyword evidence="5 8" id="KW-0812">Transmembrane</keyword>
<comment type="similarity">
    <text evidence="2">Belongs to the amino acid-polyamine-organocation (APC) superfamily. Spore germination protein (SGP) (TC 2.A.3.9) family.</text>
</comment>
<dbReference type="InterPro" id="IPR004761">
    <property type="entry name" value="Spore_GerAB"/>
</dbReference>